<proteinExistence type="predicted"/>
<dbReference type="STRING" id="1855912.LuPra_05266"/>
<dbReference type="PANTHER" id="PTHR43032">
    <property type="entry name" value="PROTEIN-METHIONINE-SULFOXIDE REDUCTASE"/>
    <property type="match status" value="1"/>
</dbReference>
<dbReference type="AlphaFoldDB" id="A0A143PVY9"/>
<dbReference type="GO" id="GO:0016491">
    <property type="term" value="F:oxidoreductase activity"/>
    <property type="evidence" value="ECO:0007669"/>
    <property type="project" value="UniProtKB-KW"/>
</dbReference>
<keyword evidence="2" id="KW-0560">Oxidoreductase</keyword>
<evidence type="ECO:0000313" key="2">
    <source>
        <dbReference type="EMBL" id="AMY11994.1"/>
    </source>
</evidence>
<dbReference type="EC" id="1.8.-.-" evidence="2"/>
<dbReference type="RefSeq" id="WP_110173487.1">
    <property type="nucleotide sequence ID" value="NZ_CP015136.1"/>
</dbReference>
<protein>
    <submittedName>
        <fullName evidence="2">Sulfoxide reductase catalytic subunit YedY</fullName>
        <ecNumber evidence="2">1.8.-.-</ecNumber>
    </submittedName>
</protein>
<dbReference type="OrthoDB" id="9778777at2"/>
<evidence type="ECO:0000259" key="1">
    <source>
        <dbReference type="Pfam" id="PF00174"/>
    </source>
</evidence>
<organism evidence="2 3">
    <name type="scientific">Luteitalea pratensis</name>
    <dbReference type="NCBI Taxonomy" id="1855912"/>
    <lineage>
        <taxon>Bacteria</taxon>
        <taxon>Pseudomonadati</taxon>
        <taxon>Acidobacteriota</taxon>
        <taxon>Vicinamibacteria</taxon>
        <taxon>Vicinamibacterales</taxon>
        <taxon>Vicinamibacteraceae</taxon>
        <taxon>Luteitalea</taxon>
    </lineage>
</organism>
<dbReference type="SUPFAM" id="SSF56524">
    <property type="entry name" value="Oxidoreductase molybdopterin-binding domain"/>
    <property type="match status" value="1"/>
</dbReference>
<dbReference type="PROSITE" id="PS51257">
    <property type="entry name" value="PROKAR_LIPOPROTEIN"/>
    <property type="match status" value="1"/>
</dbReference>
<reference evidence="2 3" key="1">
    <citation type="journal article" date="2016" name="Genome Announc.">
        <title>First Complete Genome Sequence of a Subdivision 6 Acidobacterium Strain.</title>
        <authorList>
            <person name="Huang S."/>
            <person name="Vieira S."/>
            <person name="Bunk B."/>
            <person name="Riedel T."/>
            <person name="Sproer C."/>
            <person name="Overmann J."/>
        </authorList>
    </citation>
    <scope>NUCLEOTIDE SEQUENCE [LARGE SCALE GENOMIC DNA]</scope>
    <source>
        <strain evidence="3">DSM 100886 HEG_-6_39</strain>
    </source>
</reference>
<dbReference type="Pfam" id="PF00174">
    <property type="entry name" value="Oxidored_molyb"/>
    <property type="match status" value="1"/>
</dbReference>
<gene>
    <name evidence="2" type="primary">yedY_3</name>
    <name evidence="2" type="ORF">LuPra_05266</name>
</gene>
<dbReference type="PATRIC" id="fig|1813736.3.peg.5541"/>
<reference evidence="3" key="2">
    <citation type="submission" date="2016-04" db="EMBL/GenBank/DDBJ databases">
        <title>First Complete Genome Sequence of a Subdivision 6 Acidobacterium.</title>
        <authorList>
            <person name="Huang S."/>
            <person name="Vieira S."/>
            <person name="Bunk B."/>
            <person name="Riedel T."/>
            <person name="Sproeer C."/>
            <person name="Overmann J."/>
        </authorList>
    </citation>
    <scope>NUCLEOTIDE SEQUENCE [LARGE SCALE GENOMIC DNA]</scope>
    <source>
        <strain evidence="3">DSM 100886 HEG_-6_39</strain>
    </source>
</reference>
<feature type="domain" description="Oxidoreductase molybdopterin-binding" evidence="1">
    <location>
        <begin position="105"/>
        <end position="236"/>
    </location>
</feature>
<dbReference type="InterPro" id="IPR000572">
    <property type="entry name" value="OxRdtase_Mopterin-bd_dom"/>
</dbReference>
<keyword evidence="3" id="KW-1185">Reference proteome</keyword>
<sequence length="256" mass="27882">MMTRRAILTRRDMIVTALAGAGGVLLSGCSRGELPPTYGHLLRMGDNLTYAAHRALLPHGLAREYGREHISSFPAIGTTNPADPSQPLAATLGQRYAGLRAGAFRDYRVSIEGRVARPGTYSLADLQRFPSRTQITRHTCEEGWSAIAEWTGVALGRVLAAAGTLPDARFVQFHAFDGLGDGIDMIDALHPQTLLAYGMNGQPLPIPHGGPLRLRVETQIGYKSVKYIDRIVVTDTFEDHGPAGYLHYGWSWYAGI</sequence>
<accession>A0A143PVY9</accession>
<dbReference type="InterPro" id="IPR036374">
    <property type="entry name" value="OxRdtase_Mopterin-bd_sf"/>
</dbReference>
<dbReference type="Gene3D" id="3.90.420.10">
    <property type="entry name" value="Oxidoreductase, molybdopterin-binding domain"/>
    <property type="match status" value="1"/>
</dbReference>
<dbReference type="EMBL" id="CP015136">
    <property type="protein sequence ID" value="AMY11994.1"/>
    <property type="molecule type" value="Genomic_DNA"/>
</dbReference>
<dbReference type="Proteomes" id="UP000076079">
    <property type="component" value="Chromosome"/>
</dbReference>
<dbReference type="KEGG" id="abac:LuPra_05266"/>
<name>A0A143PVY9_LUTPR</name>
<evidence type="ECO:0000313" key="3">
    <source>
        <dbReference type="Proteomes" id="UP000076079"/>
    </source>
</evidence>